<dbReference type="InterPro" id="IPR002063">
    <property type="entry name" value="Haemerythrin"/>
</dbReference>
<comment type="similarity">
    <text evidence="1">Belongs to the hemerythrin family.</text>
</comment>
<organism evidence="8">
    <name type="scientific">Phascolosoma agassizii</name>
    <dbReference type="NCBI Taxonomy" id="360543"/>
    <lineage>
        <taxon>Eukaryota</taxon>
        <taxon>Metazoa</taxon>
        <taxon>Spiralia</taxon>
        <taxon>Lophotrochozoa</taxon>
        <taxon>Annelida</taxon>
        <taxon>Sipuncula</taxon>
        <taxon>Phascolosomatidea</taxon>
        <taxon>Phascolosomatiformes</taxon>
        <taxon>Phascolosomatidae</taxon>
        <taxon>Phascolosoma</taxon>
    </lineage>
</organism>
<dbReference type="PANTHER" id="PTHR37164">
    <property type="entry name" value="BACTERIOHEMERYTHRIN"/>
    <property type="match status" value="1"/>
</dbReference>
<feature type="binding site" evidence="6">
    <location>
        <position position="108"/>
    </location>
    <ligand>
        <name>Fe cation</name>
        <dbReference type="ChEBI" id="CHEBI:24875"/>
        <label>2</label>
    </ligand>
</feature>
<sequence>MGYEIPEPYVWDESFKTFYDNIDDEHKGLFKGVFDCAKDKSSAAALAHLVQVVDTHFSNEEAMMDKAKYSEVVPHKAAHKDFLGKIRALKAPLDDGTIDYAKDWLVNHIKGTDFKYKGKL</sequence>
<dbReference type="InterPro" id="IPR050669">
    <property type="entry name" value="Hemerythrin"/>
</dbReference>
<evidence type="ECO:0000256" key="2">
    <source>
        <dbReference type="ARBA" id="ARBA00022448"/>
    </source>
</evidence>
<feature type="binding site" evidence="6">
    <location>
        <position position="60"/>
    </location>
    <ligand>
        <name>Fe cation</name>
        <dbReference type="ChEBI" id="CHEBI:24875"/>
        <label>1</label>
    </ligand>
</feature>
<dbReference type="PROSITE" id="PS00550">
    <property type="entry name" value="HEMERYTHRINS"/>
    <property type="match status" value="1"/>
</dbReference>
<feature type="domain" description="Hemerythrin-like" evidence="7">
    <location>
        <begin position="18"/>
        <end position="119"/>
    </location>
</feature>
<evidence type="ECO:0000256" key="1">
    <source>
        <dbReference type="ARBA" id="ARBA00010587"/>
    </source>
</evidence>
<reference evidence="8" key="1">
    <citation type="submission" date="2016-10" db="EMBL/GenBank/DDBJ databases">
        <title>Discovery and evolution of novel hemerythrin genes in annelid worms.</title>
        <authorList>
            <person name="Costa-Paiva E.M."/>
            <person name="Whelan N.V."/>
            <person name="Waits D.S."/>
            <person name="Santos S."/>
            <person name="Schrago C.G."/>
            <person name="Halanych K.M."/>
        </authorList>
    </citation>
    <scope>NUCLEOTIDE SEQUENCE</scope>
</reference>
<feature type="binding site" evidence="6">
    <location>
        <position position="26"/>
    </location>
    <ligand>
        <name>Fe cation</name>
        <dbReference type="ChEBI" id="CHEBI:24875"/>
        <label>1</label>
    </ligand>
</feature>
<dbReference type="CDD" id="cd12107">
    <property type="entry name" value="Hemerythrin"/>
    <property type="match status" value="1"/>
</dbReference>
<accession>A0A1S6QCT4</accession>
<dbReference type="AlphaFoldDB" id="A0A1S6QCT4"/>
<evidence type="ECO:0000256" key="6">
    <source>
        <dbReference type="PIRSR" id="PIRSR002033-1"/>
    </source>
</evidence>
<keyword evidence="5 6" id="KW-0408">Iron</keyword>
<dbReference type="InterPro" id="IPR012827">
    <property type="entry name" value="Hemerythrin_metal-bd"/>
</dbReference>
<dbReference type="EMBL" id="KY007444">
    <property type="protein sequence ID" value="AQV13742.1"/>
    <property type="molecule type" value="mRNA"/>
</dbReference>
<dbReference type="GO" id="GO:0005344">
    <property type="term" value="F:oxygen carrier activity"/>
    <property type="evidence" value="ECO:0007669"/>
    <property type="project" value="UniProtKB-KW"/>
</dbReference>
<evidence type="ECO:0000259" key="7">
    <source>
        <dbReference type="Pfam" id="PF01814"/>
    </source>
</evidence>
<evidence type="ECO:0000256" key="5">
    <source>
        <dbReference type="ARBA" id="ARBA00023004"/>
    </source>
</evidence>
<dbReference type="SUPFAM" id="SSF47188">
    <property type="entry name" value="Hemerythrin-like"/>
    <property type="match status" value="1"/>
</dbReference>
<feature type="binding site" evidence="6">
    <location>
        <position position="113"/>
    </location>
    <ligand>
        <name>Fe cation</name>
        <dbReference type="ChEBI" id="CHEBI:24875"/>
        <label>2</label>
    </ligand>
</feature>
<keyword evidence="2" id="KW-0813">Transport</keyword>
<dbReference type="Gene3D" id="1.20.120.50">
    <property type="entry name" value="Hemerythrin-like"/>
    <property type="match status" value="1"/>
</dbReference>
<dbReference type="InterPro" id="IPR016131">
    <property type="entry name" value="Haemerythrin_Fe_BS"/>
</dbReference>
<dbReference type="GO" id="GO:0005506">
    <property type="term" value="F:iron ion binding"/>
    <property type="evidence" value="ECO:0007669"/>
    <property type="project" value="InterPro"/>
</dbReference>
<protein>
    <submittedName>
        <fullName evidence="8">Hemerythrin</fullName>
    </submittedName>
</protein>
<feature type="binding site" evidence="6">
    <location>
        <position position="79"/>
    </location>
    <ligand>
        <name>Fe cation</name>
        <dbReference type="ChEBI" id="CHEBI:24875"/>
        <label>2</label>
    </ligand>
</feature>
<evidence type="ECO:0000313" key="8">
    <source>
        <dbReference type="EMBL" id="AQV13742.1"/>
    </source>
</evidence>
<feature type="binding site" evidence="6">
    <location>
        <position position="75"/>
    </location>
    <ligand>
        <name>Fe cation</name>
        <dbReference type="ChEBI" id="CHEBI:24875"/>
        <label>2</label>
    </ligand>
</feature>
<feature type="binding site" evidence="6">
    <location>
        <position position="56"/>
    </location>
    <ligand>
        <name>Fe cation</name>
        <dbReference type="ChEBI" id="CHEBI:24875"/>
        <label>1</label>
    </ligand>
</feature>
<name>A0A1S6QCT4_9ANNE</name>
<dbReference type="InterPro" id="IPR035938">
    <property type="entry name" value="Hemerythrin-like_sf"/>
</dbReference>
<evidence type="ECO:0000256" key="4">
    <source>
        <dbReference type="ARBA" id="ARBA00022723"/>
    </source>
</evidence>
<keyword evidence="4 6" id="KW-0479">Metal-binding</keyword>
<dbReference type="PRINTS" id="PR00186">
    <property type="entry name" value="HEMERYTHRIN"/>
</dbReference>
<keyword evidence="3" id="KW-0561">Oxygen transport</keyword>
<feature type="binding site" evidence="6">
    <location>
        <position position="60"/>
    </location>
    <ligand>
        <name>Fe cation</name>
        <dbReference type="ChEBI" id="CHEBI:24875"/>
        <label>2</label>
    </ligand>
</feature>
<dbReference type="NCBIfam" id="TIGR02481">
    <property type="entry name" value="hemeryth_dom"/>
    <property type="match status" value="1"/>
</dbReference>
<dbReference type="InterPro" id="IPR012312">
    <property type="entry name" value="Hemerythrin-like"/>
</dbReference>
<dbReference type="PANTHER" id="PTHR37164:SF1">
    <property type="entry name" value="BACTERIOHEMERYTHRIN"/>
    <property type="match status" value="1"/>
</dbReference>
<dbReference type="Pfam" id="PF01814">
    <property type="entry name" value="Hemerythrin"/>
    <property type="match status" value="1"/>
</dbReference>
<dbReference type="NCBIfam" id="TIGR00058">
    <property type="entry name" value="Hemerythrin"/>
    <property type="match status" value="1"/>
</dbReference>
<dbReference type="PIRSF" id="PIRSF002033">
    <property type="entry name" value="Hemerythrin"/>
    <property type="match status" value="1"/>
</dbReference>
<feature type="binding site" evidence="6">
    <location>
        <position position="113"/>
    </location>
    <ligand>
        <name>Fe cation</name>
        <dbReference type="ChEBI" id="CHEBI:24875"/>
        <label>1</label>
    </ligand>
</feature>
<evidence type="ECO:0000256" key="3">
    <source>
        <dbReference type="ARBA" id="ARBA00022621"/>
    </source>
</evidence>
<proteinExistence type="evidence at transcript level"/>